<keyword evidence="2" id="KW-1185">Reference proteome</keyword>
<proteinExistence type="predicted"/>
<dbReference type="EMBL" id="BSDQ01000001">
    <property type="protein sequence ID" value="GLI30380.1"/>
    <property type="molecule type" value="Genomic_DNA"/>
</dbReference>
<comment type="caution">
    <text evidence="1">The sequence shown here is derived from an EMBL/GenBank/DDBJ whole genome shotgun (WGS) entry which is preliminary data.</text>
</comment>
<dbReference type="RefSeq" id="WP_164736213.1">
    <property type="nucleotide sequence ID" value="NZ_BSDQ01000001.1"/>
</dbReference>
<evidence type="ECO:0000313" key="2">
    <source>
        <dbReference type="Proteomes" id="UP001144451"/>
    </source>
</evidence>
<sequence>MRHRAEVFRAAPGVWCASLYRYGIVLVGRAGYPTHQEALDAPLVAVGLAKPAEHREAP</sequence>
<dbReference type="GeneID" id="78122734"/>
<dbReference type="Proteomes" id="UP001144451">
    <property type="component" value="Unassembled WGS sequence"/>
</dbReference>
<evidence type="ECO:0000313" key="1">
    <source>
        <dbReference type="EMBL" id="GLI30380.1"/>
    </source>
</evidence>
<evidence type="ECO:0008006" key="3">
    <source>
        <dbReference type="Google" id="ProtNLM"/>
    </source>
</evidence>
<gene>
    <name evidence="1" type="ORF">BCONGLO52_12210</name>
</gene>
<name>A0ABQ5REP9_9MICO</name>
<reference evidence="1" key="1">
    <citation type="submission" date="2022-12" db="EMBL/GenBank/DDBJ databases">
        <title>Reference genome sequencing for broad-spectrum identification of bacterial and archaeal isolates by mass spectrometry.</title>
        <authorList>
            <person name="Sekiguchi Y."/>
            <person name="Tourlousse D.M."/>
        </authorList>
    </citation>
    <scope>NUCLEOTIDE SEQUENCE</scope>
    <source>
        <strain evidence="1">5-2</strain>
    </source>
</reference>
<protein>
    <recommendedName>
        <fullName evidence="3">DUF1508 domain-containing protein</fullName>
    </recommendedName>
</protein>
<accession>A0ABQ5REP9</accession>
<organism evidence="1 2">
    <name type="scientific">Brachybacterium conglomeratum</name>
    <dbReference type="NCBI Taxonomy" id="47846"/>
    <lineage>
        <taxon>Bacteria</taxon>
        <taxon>Bacillati</taxon>
        <taxon>Actinomycetota</taxon>
        <taxon>Actinomycetes</taxon>
        <taxon>Micrococcales</taxon>
        <taxon>Dermabacteraceae</taxon>
        <taxon>Brachybacterium</taxon>
    </lineage>
</organism>